<dbReference type="Gene3D" id="3.60.110.10">
    <property type="entry name" value="Carbon-nitrogen hydrolase"/>
    <property type="match status" value="2"/>
</dbReference>
<keyword evidence="6" id="KW-1185">Reference proteome</keyword>
<dbReference type="PANTHER" id="PTHR43674:SF16">
    <property type="entry name" value="CARBON-NITROGEN FAMILY, PUTATIVE (AFU_ORTHOLOGUE AFUA_5G02350)-RELATED"/>
    <property type="match status" value="1"/>
</dbReference>
<name>A0A2N5J147_9BIFI</name>
<dbReference type="AlphaFoldDB" id="A0A2N5J147"/>
<feature type="domain" description="CN hydrolase" evidence="4">
    <location>
        <begin position="390"/>
        <end position="720"/>
    </location>
</feature>
<dbReference type="CDD" id="cd07197">
    <property type="entry name" value="nitrilase"/>
    <property type="match status" value="2"/>
</dbReference>
<comment type="caution">
    <text evidence="5">The sequence shown here is derived from an EMBL/GenBank/DDBJ whole genome shotgun (WGS) entry which is preliminary data.</text>
</comment>
<feature type="transmembrane region" description="Helical" evidence="3">
    <location>
        <begin position="924"/>
        <end position="944"/>
    </location>
</feature>
<dbReference type="PANTHER" id="PTHR43674">
    <property type="entry name" value="NITRILASE C965.09-RELATED"/>
    <property type="match status" value="1"/>
</dbReference>
<gene>
    <name evidence="5" type="ORF">CGZ88_0090</name>
</gene>
<dbReference type="Gene3D" id="1.20.1270.90">
    <property type="entry name" value="AF1782-like"/>
    <property type="match status" value="1"/>
</dbReference>
<keyword evidence="3" id="KW-1133">Transmembrane helix</keyword>
<keyword evidence="3" id="KW-0472">Membrane</keyword>
<sequence>MLAQGRSPIPMHSNDDARRAPIWRRVTAGVGAMVMCSSLGVAGVHTAFADTTSSTAVATAADVVTNGVIPAGALSVVNFHPVWGDKEANKASMIKYIDEAHAAGVKMIVFPEMALTGYVSSSDPESAAYRMAVSQAETISSPITRELADKAAAYGMWVIFGTSERIPGDSEHAYNSAFAASPDGKVVSYQKIAPVEGSWATPGTTPVLLPTEWGLAGLSICYDTYANPEIERYYAAQGAGILINPTATSRSYRDIDGDGVKDGKGWEWYYRNRLESIASRDGLVIASADLVGADGCPDADGKQPYDFPGGSVIVRGSADYSAGQNADGTLIVGVEGALTNAKDLRVSYPSTTRVANDFHPDYYAKWYAELADKQESGTSLSNYYGSADGPRVAVANVAGVWADKQANVDMMVKYAEQAAADDVDLIVFPETVLTGYDSTDPKGDADAHSSNADVNRVLAASDDYMQVLLAEKVKGTDGDDTRGESVRTMADTAKRLGMYIVFGLPEMPDGGPIVDADGVKKVYNSAAVAFPDGHTESFQKMHRAGQEEKVWSVPGNTPLIFEMPEFTGSDGTALKAGVNICRDGHFYPELGRYYAASGAELLIHPTATTGNAWYRESRIGSYTDRDGLAAVTANLWGQDGYPLDADGKPIYSVDENGETVSSGKEVKGYNYMGVGRDAFRSTSLIITAWNGKDGTPFDYATGSALDTSGTGGGATPEITKDWAFGEGLYDPDNLETRTMNLRSAGFRITNFQARLYSKMYDALAARTIDGYTPMYATGGALDTSALADPIAKARQVVDAAEGTKPSYTDESVASLADALLTAQALADNTTFSAEQQPLVTAAKDALNAAYDALTPVTTEPEPSDKPTDGTGDAPGKDTDGAATPDAPRSSDKPGAPGAAGTDTVVAAGDDGATQAPLSATGSSVVAVMALALAVSGAGVTLLVIRRRANRC</sequence>
<dbReference type="InterPro" id="IPR003010">
    <property type="entry name" value="C-N_Hydrolase"/>
</dbReference>
<organism evidence="5 6">
    <name type="scientific">Bifidobacterium anseris</name>
    <dbReference type="NCBI Taxonomy" id="2020963"/>
    <lineage>
        <taxon>Bacteria</taxon>
        <taxon>Bacillati</taxon>
        <taxon>Actinomycetota</taxon>
        <taxon>Actinomycetes</taxon>
        <taxon>Bifidobacteriales</taxon>
        <taxon>Bifidobacteriaceae</taxon>
        <taxon>Bifidobacterium</taxon>
    </lineage>
</organism>
<keyword evidence="1" id="KW-0378">Hydrolase</keyword>
<keyword evidence="3" id="KW-0812">Transmembrane</keyword>
<dbReference type="OrthoDB" id="9811121at2"/>
<protein>
    <submittedName>
        <fullName evidence="5">Cell wall anchor protein</fullName>
    </submittedName>
</protein>
<dbReference type="InterPro" id="IPR050345">
    <property type="entry name" value="Aliph_Amidase/BUP"/>
</dbReference>
<evidence type="ECO:0000256" key="2">
    <source>
        <dbReference type="SAM" id="MobiDB-lite"/>
    </source>
</evidence>
<evidence type="ECO:0000259" key="4">
    <source>
        <dbReference type="PROSITE" id="PS50263"/>
    </source>
</evidence>
<evidence type="ECO:0000313" key="5">
    <source>
        <dbReference type="EMBL" id="PLS27928.1"/>
    </source>
</evidence>
<dbReference type="PROSITE" id="PS50263">
    <property type="entry name" value="CN_HYDROLASE"/>
    <property type="match status" value="2"/>
</dbReference>
<dbReference type="InterPro" id="IPR036526">
    <property type="entry name" value="C-N_Hydrolase_sf"/>
</dbReference>
<dbReference type="EMBL" id="NMYC01000001">
    <property type="protein sequence ID" value="PLS27928.1"/>
    <property type="molecule type" value="Genomic_DNA"/>
</dbReference>
<dbReference type="Pfam" id="PF00795">
    <property type="entry name" value="CN_hydrolase"/>
    <property type="match status" value="2"/>
</dbReference>
<proteinExistence type="predicted"/>
<evidence type="ECO:0000256" key="1">
    <source>
        <dbReference type="ARBA" id="ARBA00022801"/>
    </source>
</evidence>
<accession>A0A2N5J147</accession>
<feature type="domain" description="CN hydrolase" evidence="4">
    <location>
        <begin position="72"/>
        <end position="346"/>
    </location>
</feature>
<dbReference type="Proteomes" id="UP000234935">
    <property type="component" value="Unassembled WGS sequence"/>
</dbReference>
<evidence type="ECO:0000256" key="3">
    <source>
        <dbReference type="SAM" id="Phobius"/>
    </source>
</evidence>
<evidence type="ECO:0000313" key="6">
    <source>
        <dbReference type="Proteomes" id="UP000234935"/>
    </source>
</evidence>
<reference evidence="5 6" key="1">
    <citation type="submission" date="2017-07" db="EMBL/GenBank/DDBJ databases">
        <title>Bifidobacterium novel species.</title>
        <authorList>
            <person name="Lugli G.A."/>
            <person name="Milani C."/>
            <person name="Duranti S."/>
            <person name="Mangifesta M."/>
        </authorList>
    </citation>
    <scope>NUCLEOTIDE SEQUENCE [LARGE SCALE GENOMIC DNA]</scope>
    <source>
        <strain evidence="6">Goo31D</strain>
    </source>
</reference>
<dbReference type="GO" id="GO:0016811">
    <property type="term" value="F:hydrolase activity, acting on carbon-nitrogen (but not peptide) bonds, in linear amides"/>
    <property type="evidence" value="ECO:0007669"/>
    <property type="project" value="TreeGrafter"/>
</dbReference>
<feature type="compositionally biased region" description="Low complexity" evidence="2">
    <location>
        <begin position="893"/>
        <end position="905"/>
    </location>
</feature>
<dbReference type="SUPFAM" id="SSF56317">
    <property type="entry name" value="Carbon-nitrogen hydrolase"/>
    <property type="match status" value="2"/>
</dbReference>
<feature type="region of interest" description="Disordered" evidence="2">
    <location>
        <begin position="854"/>
        <end position="905"/>
    </location>
</feature>